<dbReference type="PANTHER" id="PTHR23198">
    <property type="entry name" value="NUCLEOPORIN"/>
    <property type="match status" value="1"/>
</dbReference>
<reference evidence="2 3" key="1">
    <citation type="journal article" date="2016" name="Sci. Rep.">
        <title>The genome sequence of the outbreeding globe artichoke constructed de novo incorporating a phase-aware low-pass sequencing strategy of F1 progeny.</title>
        <authorList>
            <person name="Scaglione D."/>
            <person name="Reyes-Chin-Wo S."/>
            <person name="Acquadro A."/>
            <person name="Froenicke L."/>
            <person name="Portis E."/>
            <person name="Beitel C."/>
            <person name="Tirone M."/>
            <person name="Mauro R."/>
            <person name="Lo Monaco A."/>
            <person name="Mauromicale G."/>
            <person name="Faccioli P."/>
            <person name="Cattivelli L."/>
            <person name="Rieseberg L."/>
            <person name="Michelmore R."/>
            <person name="Lanteri S."/>
        </authorList>
    </citation>
    <scope>NUCLEOTIDE SEQUENCE [LARGE SCALE GENOMIC DNA]</scope>
    <source>
        <strain evidence="2">2C</strain>
    </source>
</reference>
<dbReference type="GO" id="GO:0006606">
    <property type="term" value="P:protein import into nucleus"/>
    <property type="evidence" value="ECO:0007669"/>
    <property type="project" value="TreeGrafter"/>
</dbReference>
<comment type="caution">
    <text evidence="2">The sequence shown here is derived from an EMBL/GenBank/DDBJ whole genome shotgun (WGS) entry which is preliminary data.</text>
</comment>
<sequence>NQSARIQKSTPPPTTTAPCAGCLGFGEACPSLWQAVLAFEQSTPEANGSVTEPTGKPELISEMEEPKDALSSPKAKGKNGIQTKMNESNIEALMPKLCHSYYYMKPTIQELAAKERAQPGYCGRVKDFCRGESWSRKHQISRGNRLERSGS</sequence>
<gene>
    <name evidence="2" type="ORF">Ccrd_024264</name>
</gene>
<dbReference type="Gramene" id="KVD98116">
    <property type="protein sequence ID" value="KVD98116"/>
    <property type="gene ID" value="Ccrd_024264"/>
</dbReference>
<dbReference type="GO" id="GO:0034398">
    <property type="term" value="P:telomere tethering at nuclear periphery"/>
    <property type="evidence" value="ECO:0007669"/>
    <property type="project" value="TreeGrafter"/>
</dbReference>
<dbReference type="EMBL" id="LEKV01012366">
    <property type="protein sequence ID" value="KVD98116.1"/>
    <property type="molecule type" value="Genomic_DNA"/>
</dbReference>
<name>A0A103D5H3_CYNCS</name>
<proteinExistence type="predicted"/>
<organism evidence="2 3">
    <name type="scientific">Cynara cardunculus var. scolymus</name>
    <name type="common">Globe artichoke</name>
    <name type="synonym">Cynara scolymus</name>
    <dbReference type="NCBI Taxonomy" id="59895"/>
    <lineage>
        <taxon>Eukaryota</taxon>
        <taxon>Viridiplantae</taxon>
        <taxon>Streptophyta</taxon>
        <taxon>Embryophyta</taxon>
        <taxon>Tracheophyta</taxon>
        <taxon>Spermatophyta</taxon>
        <taxon>Magnoliopsida</taxon>
        <taxon>eudicotyledons</taxon>
        <taxon>Gunneridae</taxon>
        <taxon>Pentapetalae</taxon>
        <taxon>asterids</taxon>
        <taxon>campanulids</taxon>
        <taxon>Asterales</taxon>
        <taxon>Asteraceae</taxon>
        <taxon>Carduoideae</taxon>
        <taxon>Cardueae</taxon>
        <taxon>Carduinae</taxon>
        <taxon>Cynara</taxon>
    </lineage>
</organism>
<dbReference type="GO" id="GO:0044614">
    <property type="term" value="C:nuclear pore cytoplasmic filaments"/>
    <property type="evidence" value="ECO:0007669"/>
    <property type="project" value="TreeGrafter"/>
</dbReference>
<dbReference type="STRING" id="59895.A0A103D5H3"/>
<keyword evidence="3" id="KW-1185">Reference proteome</keyword>
<feature type="non-terminal residue" evidence="2">
    <location>
        <position position="1"/>
    </location>
</feature>
<dbReference type="GO" id="GO:0006405">
    <property type="term" value="P:RNA export from nucleus"/>
    <property type="evidence" value="ECO:0007669"/>
    <property type="project" value="TreeGrafter"/>
</dbReference>
<dbReference type="InterPro" id="IPR037665">
    <property type="entry name" value="Nucleoporin_S59-like"/>
</dbReference>
<feature type="compositionally biased region" description="Polar residues" evidence="1">
    <location>
        <begin position="42"/>
        <end position="52"/>
    </location>
</feature>
<protein>
    <submittedName>
        <fullName evidence="2">Uncharacterized protein</fullName>
    </submittedName>
</protein>
<dbReference type="Proteomes" id="UP000243975">
    <property type="component" value="Unassembled WGS sequence"/>
</dbReference>
<dbReference type="GO" id="GO:0008139">
    <property type="term" value="F:nuclear localization sequence binding"/>
    <property type="evidence" value="ECO:0007669"/>
    <property type="project" value="TreeGrafter"/>
</dbReference>
<accession>A0A103D5H3</accession>
<evidence type="ECO:0000313" key="2">
    <source>
        <dbReference type="EMBL" id="KVD98116.1"/>
    </source>
</evidence>
<dbReference type="GO" id="GO:0000973">
    <property type="term" value="P:post-transcriptional tethering of RNA polymerase II gene DNA at nuclear periphery"/>
    <property type="evidence" value="ECO:0007669"/>
    <property type="project" value="TreeGrafter"/>
</dbReference>
<evidence type="ECO:0000313" key="3">
    <source>
        <dbReference type="Proteomes" id="UP000243975"/>
    </source>
</evidence>
<evidence type="ECO:0000256" key="1">
    <source>
        <dbReference type="SAM" id="MobiDB-lite"/>
    </source>
</evidence>
<feature type="region of interest" description="Disordered" evidence="1">
    <location>
        <begin position="42"/>
        <end position="82"/>
    </location>
</feature>
<dbReference type="GO" id="GO:0003723">
    <property type="term" value="F:RNA binding"/>
    <property type="evidence" value="ECO:0007669"/>
    <property type="project" value="TreeGrafter"/>
</dbReference>
<dbReference type="GO" id="GO:0017056">
    <property type="term" value="F:structural constituent of nuclear pore"/>
    <property type="evidence" value="ECO:0007669"/>
    <property type="project" value="TreeGrafter"/>
</dbReference>
<dbReference type="PANTHER" id="PTHR23198:SF6">
    <property type="entry name" value="NUCLEAR PORE COMPLEX PROTEIN NUP98-NUP96"/>
    <property type="match status" value="1"/>
</dbReference>
<dbReference type="AlphaFoldDB" id="A0A103D5H3"/>